<protein>
    <submittedName>
        <fullName evidence="2">Uncharacterized protein</fullName>
    </submittedName>
</protein>
<gene>
    <name evidence="2" type="ORF">BcabD6B2_57740</name>
</gene>
<evidence type="ECO:0000313" key="2">
    <source>
        <dbReference type="EMBL" id="GIX66338.1"/>
    </source>
</evidence>
<organism evidence="2 3">
    <name type="scientific">Babesia caballi</name>
    <dbReference type="NCBI Taxonomy" id="5871"/>
    <lineage>
        <taxon>Eukaryota</taxon>
        <taxon>Sar</taxon>
        <taxon>Alveolata</taxon>
        <taxon>Apicomplexa</taxon>
        <taxon>Aconoidasida</taxon>
        <taxon>Piroplasmida</taxon>
        <taxon>Babesiidae</taxon>
        <taxon>Babesia</taxon>
    </lineage>
</organism>
<dbReference type="Proteomes" id="UP001497744">
    <property type="component" value="Unassembled WGS sequence"/>
</dbReference>
<proteinExistence type="predicted"/>
<name>A0AAV4M298_BABCB</name>
<dbReference type="RefSeq" id="XP_067718407.1">
    <property type="nucleotide sequence ID" value="XM_067862306.1"/>
</dbReference>
<reference evidence="2 3" key="1">
    <citation type="submission" date="2021-06" db="EMBL/GenBank/DDBJ databases">
        <title>Genome sequence of Babesia caballi.</title>
        <authorList>
            <person name="Yamagishi J."/>
            <person name="Kidaka T."/>
            <person name="Ochi A."/>
        </authorList>
    </citation>
    <scope>NUCLEOTIDE SEQUENCE [LARGE SCALE GENOMIC DNA]</scope>
    <source>
        <strain evidence="2">USDA-D6B2</strain>
    </source>
</reference>
<keyword evidence="3" id="KW-1185">Reference proteome</keyword>
<dbReference type="EMBL" id="BPLF01000006">
    <property type="protein sequence ID" value="GIX66338.1"/>
    <property type="molecule type" value="Genomic_DNA"/>
</dbReference>
<evidence type="ECO:0000313" key="3">
    <source>
        <dbReference type="Proteomes" id="UP001497744"/>
    </source>
</evidence>
<comment type="caution">
    <text evidence="2">The sequence shown here is derived from an EMBL/GenBank/DDBJ whole genome shotgun (WGS) entry which is preliminary data.</text>
</comment>
<feature type="region of interest" description="Disordered" evidence="1">
    <location>
        <begin position="19"/>
        <end position="41"/>
    </location>
</feature>
<dbReference type="GeneID" id="94197819"/>
<evidence type="ECO:0000256" key="1">
    <source>
        <dbReference type="SAM" id="MobiDB-lite"/>
    </source>
</evidence>
<accession>A0AAV4M298</accession>
<sequence>MRVGVCLGACLTRRPANVGSGHDGKPLLEPRGAPTSRRRHSRCGGALVGGYEVSGSVELEVSEHGAYAVRLLQREEPGLPRQHALVHLAEQKQSEVCALVVVSQIVRTEQLQQLDEFLRPQVRQIALET</sequence>
<dbReference type="AlphaFoldDB" id="A0AAV4M298"/>